<dbReference type="Proteomes" id="UP001169006">
    <property type="component" value="Unassembled WGS sequence"/>
</dbReference>
<comment type="caution">
    <text evidence="3">The sequence shown here is derived from an EMBL/GenBank/DDBJ whole genome shotgun (WGS) entry which is preliminary data.</text>
</comment>
<dbReference type="Gene3D" id="3.40.50.720">
    <property type="entry name" value="NAD(P)-binding Rossmann-like Domain"/>
    <property type="match status" value="1"/>
</dbReference>
<keyword evidence="2" id="KW-0520">NAD</keyword>
<dbReference type="InterPro" id="IPR036291">
    <property type="entry name" value="NAD(P)-bd_dom_sf"/>
</dbReference>
<protein>
    <submittedName>
        <fullName evidence="3">Ornithine cyclodeaminase family protein</fullName>
    </submittedName>
</protein>
<reference evidence="3" key="1">
    <citation type="journal article" date="2015" name="Int. J. Syst. Evol. Microbiol.">
        <title>Rhizobium oryzicola sp. nov., potential plant-growth-promoting endophytic bacteria isolated from rice roots.</title>
        <authorList>
            <person name="Zhang X.X."/>
            <person name="Gao J.S."/>
            <person name="Cao Y.H."/>
            <person name="Sheirdil R.A."/>
            <person name="Wang X.C."/>
            <person name="Zhang L."/>
        </authorList>
    </citation>
    <scope>NUCLEOTIDE SEQUENCE</scope>
    <source>
        <strain evidence="3">05753</strain>
    </source>
</reference>
<dbReference type="RefSeq" id="WP_302078942.1">
    <property type="nucleotide sequence ID" value="NZ_JAUKWQ010000010.1"/>
</dbReference>
<dbReference type="NCBIfam" id="NF004793">
    <property type="entry name" value="PRK06141.1"/>
    <property type="match status" value="1"/>
</dbReference>
<dbReference type="PANTHER" id="PTHR13812">
    <property type="entry name" value="KETIMINE REDUCTASE MU-CRYSTALLIN"/>
    <property type="match status" value="1"/>
</dbReference>
<accession>A0ABT8T3C9</accession>
<gene>
    <name evidence="3" type="ORF">Q2T52_21535</name>
</gene>
<comment type="similarity">
    <text evidence="1">Belongs to the ornithine cyclodeaminase/mu-crystallin family.</text>
</comment>
<dbReference type="Pfam" id="PF02423">
    <property type="entry name" value="OCD_Mu_crystall"/>
    <property type="match status" value="1"/>
</dbReference>
<dbReference type="SUPFAM" id="SSF51735">
    <property type="entry name" value="NAD(P)-binding Rossmann-fold domains"/>
    <property type="match status" value="1"/>
</dbReference>
<dbReference type="Gene3D" id="3.30.1780.10">
    <property type="entry name" value="ornithine cyclodeaminase, domain 1"/>
    <property type="match status" value="1"/>
</dbReference>
<proteinExistence type="inferred from homology"/>
<dbReference type="PANTHER" id="PTHR13812:SF19">
    <property type="entry name" value="KETIMINE REDUCTASE MU-CRYSTALLIN"/>
    <property type="match status" value="1"/>
</dbReference>
<dbReference type="EMBL" id="JAUKWQ010000010">
    <property type="protein sequence ID" value="MDO1584676.1"/>
    <property type="molecule type" value="Genomic_DNA"/>
</dbReference>
<dbReference type="InterPro" id="IPR023401">
    <property type="entry name" value="ODC_N"/>
</dbReference>
<keyword evidence="4" id="KW-1185">Reference proteome</keyword>
<organism evidence="3 4">
    <name type="scientific">Rhizobium oryzicola</name>
    <dbReference type="NCBI Taxonomy" id="1232668"/>
    <lineage>
        <taxon>Bacteria</taxon>
        <taxon>Pseudomonadati</taxon>
        <taxon>Pseudomonadota</taxon>
        <taxon>Alphaproteobacteria</taxon>
        <taxon>Hyphomicrobiales</taxon>
        <taxon>Rhizobiaceae</taxon>
        <taxon>Rhizobium/Agrobacterium group</taxon>
        <taxon>Rhizobium</taxon>
    </lineage>
</organism>
<dbReference type="InterPro" id="IPR003462">
    <property type="entry name" value="ODC_Mu_crystall"/>
</dbReference>
<evidence type="ECO:0000256" key="2">
    <source>
        <dbReference type="ARBA" id="ARBA00023027"/>
    </source>
</evidence>
<name>A0ABT8T3C9_9HYPH</name>
<evidence type="ECO:0000313" key="4">
    <source>
        <dbReference type="Proteomes" id="UP001169006"/>
    </source>
</evidence>
<sequence>MIVLDEQNTRDALPFPALIGTIEDMFARDCVMPLRHHHGVSVPGEANATMLLMPAWVPGEYMGVKILNLFPDNHTRSLPTIFGSYLLSSGKTGEMLAMVDGGELTARRTAATSAFAARYLARADAEEMLMVGTGRLALNLIEAHAVHRPLKRIRIWGRSQQKAEELSAQAASLGFQTEVVTNLASAVHSADIISCATLSSEPLIKGEWLKPGTHIDLVGAFTPAMRESDDEAIRRSRIFVDTREGATKEGGDIAIPLKSGVIDADDILAELKDFATGLHAGRQSADEITLFKSVGAALEDLAGAILAYQTVIGNQIA</sequence>
<dbReference type="PIRSF" id="PIRSF001439">
    <property type="entry name" value="CryM"/>
    <property type="match status" value="1"/>
</dbReference>
<evidence type="ECO:0000313" key="3">
    <source>
        <dbReference type="EMBL" id="MDO1584676.1"/>
    </source>
</evidence>
<reference evidence="3" key="2">
    <citation type="submission" date="2023-07" db="EMBL/GenBank/DDBJ databases">
        <authorList>
            <person name="Sun H."/>
        </authorList>
    </citation>
    <scope>NUCLEOTIDE SEQUENCE</scope>
    <source>
        <strain evidence="3">05753</strain>
    </source>
</reference>
<evidence type="ECO:0000256" key="1">
    <source>
        <dbReference type="ARBA" id="ARBA00008903"/>
    </source>
</evidence>